<sequence length="188" mass="22245">MKYSYITLMLLLMLGLQCFSQTKLEREHRIKKSQFPAIDIDKLPLENTKHIRYYREVDTSKITYTLKFKKGKMHYHINYNEKGALQNTGFMVKEVDIPTDAYANIDSYLKENFKKIKIKYIQQRYLGSSEDVLKNTFQNLILPNNTYKLMLRGKKADRKEDYIAIFDAEGNLMKTTLALPANYDRVLY</sequence>
<dbReference type="AlphaFoldDB" id="A0A327RE97"/>
<proteinExistence type="predicted"/>
<accession>A0A327RE97</accession>
<protein>
    <submittedName>
        <fullName evidence="1">Uncharacterized protein</fullName>
    </submittedName>
</protein>
<evidence type="ECO:0000313" key="1">
    <source>
        <dbReference type="EMBL" id="RAJ13753.1"/>
    </source>
</evidence>
<keyword evidence="2" id="KW-1185">Reference proteome</keyword>
<dbReference type="EMBL" id="QLLN01000002">
    <property type="protein sequence ID" value="RAJ13753.1"/>
    <property type="molecule type" value="Genomic_DNA"/>
</dbReference>
<name>A0A327RE97_9FLAO</name>
<dbReference type="SUPFAM" id="SSF160574">
    <property type="entry name" value="BT0923-like"/>
    <property type="match status" value="1"/>
</dbReference>
<dbReference type="OrthoDB" id="943438at2"/>
<comment type="caution">
    <text evidence="1">The sequence shown here is derived from an EMBL/GenBank/DDBJ whole genome shotgun (WGS) entry which is preliminary data.</text>
</comment>
<reference evidence="1 2" key="1">
    <citation type="submission" date="2018-06" db="EMBL/GenBank/DDBJ databases">
        <title>Genomic Encyclopedia of Archaeal and Bacterial Type Strains, Phase II (KMG-II): from individual species to whole genera.</title>
        <authorList>
            <person name="Goeker M."/>
        </authorList>
    </citation>
    <scope>NUCLEOTIDE SEQUENCE [LARGE SCALE GENOMIC DNA]</scope>
    <source>
        <strain evidence="1 2">DSM 23522</strain>
    </source>
</reference>
<dbReference type="RefSeq" id="WP_111622429.1">
    <property type="nucleotide sequence ID" value="NZ_QLLN01000002.1"/>
</dbReference>
<evidence type="ECO:0000313" key="2">
    <source>
        <dbReference type="Proteomes" id="UP000249696"/>
    </source>
</evidence>
<dbReference type="Proteomes" id="UP000249696">
    <property type="component" value="Unassembled WGS sequence"/>
</dbReference>
<organism evidence="1 2">
    <name type="scientific">Arenibacter echinorum</name>
    <dbReference type="NCBI Taxonomy" id="440515"/>
    <lineage>
        <taxon>Bacteria</taxon>
        <taxon>Pseudomonadati</taxon>
        <taxon>Bacteroidota</taxon>
        <taxon>Flavobacteriia</taxon>
        <taxon>Flavobacteriales</taxon>
        <taxon>Flavobacteriaceae</taxon>
        <taxon>Arenibacter</taxon>
    </lineage>
</organism>
<gene>
    <name evidence="1" type="ORF">LV92_00866</name>
</gene>